<evidence type="ECO:0000313" key="2">
    <source>
        <dbReference type="EMBL" id="KPN29531.1"/>
    </source>
</evidence>
<dbReference type="Proteomes" id="UP000050535">
    <property type="component" value="Unassembled WGS sequence"/>
</dbReference>
<protein>
    <submittedName>
        <fullName evidence="2">tRNA-guanine(15) transglycosylase</fullName>
        <ecNumber evidence="2">2.4.2.48</ecNumber>
    </submittedName>
</protein>
<dbReference type="SUPFAM" id="SSF51713">
    <property type="entry name" value="tRNA-guanine transglycosylase"/>
    <property type="match status" value="1"/>
</dbReference>
<keyword evidence="3" id="KW-1185">Reference proteome</keyword>
<dbReference type="Gene3D" id="3.20.20.105">
    <property type="entry name" value="Queuine tRNA-ribosyltransferase-like"/>
    <property type="match status" value="1"/>
</dbReference>
<dbReference type="STRING" id="699431.SY89_00245"/>
<keyword evidence="2" id="KW-0328">Glycosyltransferase</keyword>
<feature type="compositionally biased region" description="Polar residues" evidence="1">
    <location>
        <begin position="39"/>
        <end position="57"/>
    </location>
</feature>
<evidence type="ECO:0000313" key="3">
    <source>
        <dbReference type="Proteomes" id="UP000050535"/>
    </source>
</evidence>
<gene>
    <name evidence="2" type="primary">tgtA_1</name>
    <name evidence="2" type="ORF">SY89_00245</name>
</gene>
<proteinExistence type="predicted"/>
<organism evidence="2 3">
    <name type="scientific">Halolamina pelagica</name>
    <dbReference type="NCBI Taxonomy" id="699431"/>
    <lineage>
        <taxon>Archaea</taxon>
        <taxon>Methanobacteriati</taxon>
        <taxon>Methanobacteriota</taxon>
        <taxon>Stenosarchaea group</taxon>
        <taxon>Halobacteria</taxon>
        <taxon>Halobacteriales</taxon>
        <taxon>Haloferacaceae</taxon>
    </lineage>
</organism>
<dbReference type="EMBL" id="LGUC01000001">
    <property type="protein sequence ID" value="KPN29531.1"/>
    <property type="molecule type" value="Genomic_DNA"/>
</dbReference>
<comment type="caution">
    <text evidence="2">The sequence shown here is derived from an EMBL/GenBank/DDBJ whole genome shotgun (WGS) entry which is preliminary data.</text>
</comment>
<evidence type="ECO:0000256" key="1">
    <source>
        <dbReference type="SAM" id="MobiDB-lite"/>
    </source>
</evidence>
<dbReference type="EC" id="2.4.2.48" evidence="2"/>
<sequence length="57" mass="5983">MRDAFEIRASDGMARVGRLTVPRAGVTVETPALMPVVNPNLQTISPGDSTTSSAPRS</sequence>
<name>A0A0N8HZH6_9EURY</name>
<keyword evidence="2" id="KW-0808">Transferase</keyword>
<dbReference type="AlphaFoldDB" id="A0A0N8HZH6"/>
<feature type="region of interest" description="Disordered" evidence="1">
    <location>
        <begin position="38"/>
        <end position="57"/>
    </location>
</feature>
<dbReference type="PATRIC" id="fig|699431.3.peg.263"/>
<dbReference type="InterPro" id="IPR036511">
    <property type="entry name" value="TGT-like_sf"/>
</dbReference>
<dbReference type="GO" id="GO:0016757">
    <property type="term" value="F:glycosyltransferase activity"/>
    <property type="evidence" value="ECO:0007669"/>
    <property type="project" value="UniProtKB-KW"/>
</dbReference>
<dbReference type="GO" id="GO:0006400">
    <property type="term" value="P:tRNA modification"/>
    <property type="evidence" value="ECO:0007669"/>
    <property type="project" value="InterPro"/>
</dbReference>
<reference evidence="3" key="1">
    <citation type="submission" date="2013-11" db="EMBL/GenBank/DDBJ databases">
        <authorList>
            <person name="Hoang H.T."/>
            <person name="Killian M.L."/>
            <person name="Madson D.M."/>
            <person name="Arruda P.H.E."/>
            <person name="Sun D."/>
            <person name="Schwartz K.J."/>
            <person name="Yoon K."/>
        </authorList>
    </citation>
    <scope>NUCLEOTIDE SEQUENCE [LARGE SCALE GENOMIC DNA]</scope>
    <source>
        <strain evidence="3">CDK2</strain>
    </source>
</reference>
<accession>A0A0N8HZH6</accession>